<organism evidence="1 2">
    <name type="scientific">Daphnia pulex</name>
    <name type="common">Water flea</name>
    <dbReference type="NCBI Taxonomy" id="6669"/>
    <lineage>
        <taxon>Eukaryota</taxon>
        <taxon>Metazoa</taxon>
        <taxon>Ecdysozoa</taxon>
        <taxon>Arthropoda</taxon>
        <taxon>Crustacea</taxon>
        <taxon>Branchiopoda</taxon>
        <taxon>Diplostraca</taxon>
        <taxon>Cladocera</taxon>
        <taxon>Anomopoda</taxon>
        <taxon>Daphniidae</taxon>
        <taxon>Daphnia</taxon>
    </lineage>
</organism>
<dbReference type="Proteomes" id="UP000000305">
    <property type="component" value="Unassembled WGS sequence"/>
</dbReference>
<evidence type="ECO:0000313" key="1">
    <source>
        <dbReference type="EMBL" id="EFX77821.1"/>
    </source>
</evidence>
<sequence>MLTFAINGQANSFCIVVGYFLVNKMTAEELSKPTLHILERIHEKQKKVFLKLVKKLTKRHLEPTIIERQNVQRAIDIFSRQTVAALEALRRRRVSGFMGSEEDIASMLKFIKWFEIHDISNRTQATFKRIKNKTPFTSTSDERLQWLEDFLQWLKDWKNLVAEKDNFLTSETYEAITITTKSSIAKIKFLLDAAGFQFVLTRKFNSDNLERKSSALRQANGGNYNMDAKAAIYGMEKLLRTGITYSAINCNVPLSREKQKRGNERSLRVTCVKVPKKRALDVLK</sequence>
<dbReference type="EMBL" id="GL732560">
    <property type="protein sequence ID" value="EFX77821.1"/>
    <property type="molecule type" value="Genomic_DNA"/>
</dbReference>
<dbReference type="OMA" id="ERIHEKQ"/>
<protein>
    <submittedName>
        <fullName evidence="1">Uncharacterized protein</fullName>
    </submittedName>
</protein>
<dbReference type="OrthoDB" id="6381099at2759"/>
<accession>E9GRR9</accession>
<name>E9GRR9_DAPPU</name>
<dbReference type="PANTHER" id="PTHR48257">
    <property type="match status" value="1"/>
</dbReference>
<dbReference type="AlphaFoldDB" id="E9GRR9"/>
<dbReference type="PhylomeDB" id="E9GRR9"/>
<dbReference type="PANTHER" id="PTHR48257:SF1">
    <property type="match status" value="1"/>
</dbReference>
<dbReference type="KEGG" id="dpx:DAPPUDRAFT_247103"/>
<gene>
    <name evidence="1" type="ORF">DAPPUDRAFT_247103</name>
</gene>
<dbReference type="HOGENOM" id="CLU_980947_0_0_1"/>
<proteinExistence type="predicted"/>
<dbReference type="InParanoid" id="E9GRR9"/>
<reference evidence="1 2" key="1">
    <citation type="journal article" date="2011" name="Science">
        <title>The ecoresponsive genome of Daphnia pulex.</title>
        <authorList>
            <person name="Colbourne J.K."/>
            <person name="Pfrender M.E."/>
            <person name="Gilbert D."/>
            <person name="Thomas W.K."/>
            <person name="Tucker A."/>
            <person name="Oakley T.H."/>
            <person name="Tokishita S."/>
            <person name="Aerts A."/>
            <person name="Arnold G.J."/>
            <person name="Basu M.K."/>
            <person name="Bauer D.J."/>
            <person name="Caceres C.E."/>
            <person name="Carmel L."/>
            <person name="Casola C."/>
            <person name="Choi J.H."/>
            <person name="Detter J.C."/>
            <person name="Dong Q."/>
            <person name="Dusheyko S."/>
            <person name="Eads B.D."/>
            <person name="Frohlich T."/>
            <person name="Geiler-Samerotte K.A."/>
            <person name="Gerlach D."/>
            <person name="Hatcher P."/>
            <person name="Jogdeo S."/>
            <person name="Krijgsveld J."/>
            <person name="Kriventseva E.V."/>
            <person name="Kultz D."/>
            <person name="Laforsch C."/>
            <person name="Lindquist E."/>
            <person name="Lopez J."/>
            <person name="Manak J.R."/>
            <person name="Muller J."/>
            <person name="Pangilinan J."/>
            <person name="Patwardhan R.P."/>
            <person name="Pitluck S."/>
            <person name="Pritham E.J."/>
            <person name="Rechtsteiner A."/>
            <person name="Rho M."/>
            <person name="Rogozin I.B."/>
            <person name="Sakarya O."/>
            <person name="Salamov A."/>
            <person name="Schaack S."/>
            <person name="Shapiro H."/>
            <person name="Shiga Y."/>
            <person name="Skalitzky C."/>
            <person name="Smith Z."/>
            <person name="Souvorov A."/>
            <person name="Sung W."/>
            <person name="Tang Z."/>
            <person name="Tsuchiya D."/>
            <person name="Tu H."/>
            <person name="Vos H."/>
            <person name="Wang M."/>
            <person name="Wolf Y.I."/>
            <person name="Yamagata H."/>
            <person name="Yamada T."/>
            <person name="Ye Y."/>
            <person name="Shaw J.R."/>
            <person name="Andrews J."/>
            <person name="Crease T.J."/>
            <person name="Tang H."/>
            <person name="Lucas S.M."/>
            <person name="Robertson H.M."/>
            <person name="Bork P."/>
            <person name="Koonin E.V."/>
            <person name="Zdobnov E.M."/>
            <person name="Grigoriev I.V."/>
            <person name="Lynch M."/>
            <person name="Boore J.L."/>
        </authorList>
    </citation>
    <scope>NUCLEOTIDE SEQUENCE [LARGE SCALE GENOMIC DNA]</scope>
</reference>
<evidence type="ECO:0000313" key="2">
    <source>
        <dbReference type="Proteomes" id="UP000000305"/>
    </source>
</evidence>
<keyword evidence="2" id="KW-1185">Reference proteome</keyword>